<dbReference type="Gene3D" id="2.180.10.10">
    <property type="entry name" value="RHS repeat-associated core"/>
    <property type="match status" value="1"/>
</dbReference>
<feature type="compositionally biased region" description="Polar residues" evidence="1">
    <location>
        <begin position="959"/>
        <end position="969"/>
    </location>
</feature>
<sequence>MKTRNYISIFLGFMAMLFISSMAVGQHQPIPQEIKVTSDGKEGVEPLKGQISIIDDLELNTIYPVFQDCEQEGPYFLGPKVYYDWGNLNTYQSQWTLSLQIEILDNSQAVIWNGELKLDGNKQKYQAQTFFQLKSFYCHEHPTFRVTSMELEGESPLQHIYLEWPLAKDHSQPMSNDANVETQSFSAPPAPTSVGTINISDQAKGEIQFVVPFLKDQGVYEYDIEWVHFYEEYTPSSPSTAFKAKEGFRATTKNELLTMKNIYPKGSRLFWRYRSVKYTGENNKHRETSVWTYPANNGVYINIGNDELIWQASSVFGEDGKNKQVISYYDQSRKKRQVATSLSTEGKILRGETFYDFGGRGTVTVMPVPSSGSLNYQADFNVFENSNSTSKSIKSRYDNGSKENDRLSTTSGASQYYSPMNNNDDGSIHNEYIPDAKGFAYTQMHLMNDATGRPMIKSGVGDIFRIDNEERTTRFIYANAQSEELYRLFGSNVGKAKFYSKTAVVDPNGQVSISYNDQVGKVVATSLAGDIPSHLDPLESAVQAQYEELTVALDAKNRLEDNEKNILESIINVAPSTLYEFDYELLGKGAFVGPFSCKECVYDLEIYVLKPDGNRQVFEDGRQEIKVQGLRAQDCQGDLQSLGDWEFSFIAQQVGEYIIVKKLAANKPSYQDIIDMITTDVDLNRDYVNIRTSINLDRSYCDECEGADCLEDGETIEGIVDETFEESAVAGCTNMLRKLWSEYTREQGLEYAMDTDDGDPDTDVYQERFDILSANGYDDRLCEYTLCMENSASTAWQNKLSLILDWGSSVNSIGGAIPGVYFDLQNNFSTLDPFFQIEGNDAYIGMMNDLLAKAFKVTVNGVEYSASLNEAYAYDGSFLPSSDKMFFKIQNGDIVKSNRSDADAFHLLYKDLVERYPSQSSEEYKAEIKRMRWTLYKSQYVEAKRQIIKQQAEDRSCDPANSTASQSDDFTPPENMTPEEIEEWINNLADDETLPWGDQVNWDGTTGTVTTQTDLHRVTEHNTETILAVLQDNCEPFRIGVFNEDQDALEDAEVISGHVRNYLAKGDNFFMILKLEDFVGDPENGVEPDADLWAINEILANDYGCPLADIIHEDAEECIEWRDYEGNVVDENESIVSNDLEIEIKNETNGLEYEFIGNDTKTLKYLLNRFRSNCLVNNNDAETYPRGKVHTTFSNYDKMSDNQLTENEKSILINFFNSIVGENNELNIPSEGYWALDNSLSEWYGIGISSSNKIGIQLSMLVDENYSPIKINLKGDLSSIKILEGISNLEFLNISHSNITQNIDFVFNHNGIKELVISNNENVKDMNFISLSSSLPSLEIVNLSASNISEFIYPNIPSLYWIDLSHNNISRLISQNNYDENLNSEIKLFLDKNKILNLEIINDFLYDLYVAKDLDFNISLSLINNKIKNTNGLNNLLRSIMNRNKRFHLNLDLSYNEIEEFEFLDNGGYTYTFKDELHINLRGNRIHKLINSFDFHKEHGVYADIAYNHLTFEDLNDYYFFNYPFKSNLLHYNDTKYDFTQYSVGKCGGMKINAKEQDNVRIYANIDNNLTLPDGYVIEYSWYKFLNPTDEVTIGRKSNLILLKKGVDPFLDINSVDQSDEGAYIFKINTKKIDASGGARANNGLEGQRGDTGYPPLELTSYVIRLSVSEQIYCTKYNDQNSTILLMGLTDEEITDLKEKKKEQCIRDLEEEEEYLRLEAERKFVEEIGGRLFENYIGNCIKNANEDFDYTYKPKEYHYTLYYYDQAGNLVQTVPPAGVNPITNQSQINQLVNADRPQDLGIHPAHELKTRYKYNSLNQLVWQNSPDGGETNFIYDSKSMLRFSQNAQQKEDRKASYSKYDRLGRKVESGEMWISGMTLADLQSYADDVDFPDDSYSKYYKRNTYYDLPVADLPEYRSWFSKFEQENLRNRVSLIVSTEQNSLFHPRDFNVGAAYYKSYTAYSYDVHGNVKSITQDFDLGKPKRTDYRYDLISGNVNYVFYQEGESDQFIHMYEYDADNRLTQVSTSIDGHVFSTEAKYIYYPHGPLARVVLGDEGTQVQGLDYYYTLQGWIKGVNMPKGSDPGNDGATDNTAKDAFAYELGYFNGDYEPIGDVSIANQDGNQWSAFQSTARNGSSNGLYNGNIAWMVTDLPEVGKRHENDDKSVQMMAYRYDQLNRIIASSSLQHTGNGQFSKQSKAYDTEYSYDPNGNIMTLNRYNYHGVLDNELVYNYYDGTNQLSSVTNGKYHVTTPDYNPLDHKIYNQGELPTQTDHVAKITATGSSYANSQGVYTKLKAGDYIDFAPDFNAAEGSNLEAYVEALEGTPKGLPDQEHENYVYDKIGNLIEDKSEGVTIDWTVQGKVKAIRKSDGTKLLFNYDATGNRVSKTKITLRSHKYLPSEVLPGMNPSRNYTGSVRNVYRHDMTRYYRDASGNVLATETQQSRYTWEAEYYNNDRGPSTLWGQEAYQYPDRESIAHTIYGGSSRLGEYTGGVASGTKELGHRQYELSNHLGNVLAVVSDKMSILDGEREAEVLSTSDYYPFGLQMIGRTFDSGGYRYGFNGKEKDQNGEWGSQTNYDYGFRIYNPVIAKFLSVDPLTADYPWFSPYHFAGNTPIMAIDIDGLETLVTINSDDFLRKLDLAIQDDLNVSRMSELVDLALKFCRPDDGFYSTTMYKGSEYAATAVPINNVEGLSVGDIRVQDNNGNHLFDVKYEKNHVIKQKIRDNTEAFGELFVKPLKFIGTVFNEYFNGIYEEGNGDVVSGGFHLYMDGGTGYTKMKSLSNEENKDVFELLNTLGYSKNIGGTVTSFDLAGFVNTNAVLKQEYDATVSKQLINYDVNYGVKFDTTYSGKSMYQTSTGKGWVMFYTLEDGKVTDSVWRWNIPHTQTATGPYLNEEPEL</sequence>
<feature type="region of interest" description="Disordered" evidence="1">
    <location>
        <begin position="390"/>
        <end position="429"/>
    </location>
</feature>
<dbReference type="NCBIfam" id="TIGR03696">
    <property type="entry name" value="Rhs_assc_core"/>
    <property type="match status" value="1"/>
</dbReference>
<reference evidence="3" key="1">
    <citation type="submission" date="2023-07" db="EMBL/GenBank/DDBJ databases">
        <title>Genomic Encyclopedia of Type Strains, Phase IV (KMG-IV): sequencing the most valuable type-strain genomes for metagenomic binning, comparative biology and taxonomic classification.</title>
        <authorList>
            <person name="Goeker M."/>
        </authorList>
    </citation>
    <scope>NUCLEOTIDE SEQUENCE</scope>
    <source>
        <strain evidence="3">DSM 26174</strain>
    </source>
</reference>
<feature type="signal peptide" evidence="2">
    <location>
        <begin position="1"/>
        <end position="23"/>
    </location>
</feature>
<dbReference type="Gene3D" id="3.80.10.10">
    <property type="entry name" value="Ribonuclease Inhibitor"/>
    <property type="match status" value="1"/>
</dbReference>
<dbReference type="Proteomes" id="UP001185092">
    <property type="component" value="Unassembled WGS sequence"/>
</dbReference>
<gene>
    <name evidence="3" type="ORF">HNQ88_003544</name>
</gene>
<dbReference type="PANTHER" id="PTHR32305:SF15">
    <property type="entry name" value="PROTEIN RHSA-RELATED"/>
    <property type="match status" value="1"/>
</dbReference>
<dbReference type="EMBL" id="JAVDQD010000004">
    <property type="protein sequence ID" value="MDR6240478.1"/>
    <property type="molecule type" value="Genomic_DNA"/>
</dbReference>
<organism evidence="3 4">
    <name type="scientific">Aureibacter tunicatorum</name>
    <dbReference type="NCBI Taxonomy" id="866807"/>
    <lineage>
        <taxon>Bacteria</taxon>
        <taxon>Pseudomonadati</taxon>
        <taxon>Bacteroidota</taxon>
        <taxon>Cytophagia</taxon>
        <taxon>Cytophagales</taxon>
        <taxon>Persicobacteraceae</taxon>
        <taxon>Aureibacter</taxon>
    </lineage>
</organism>
<dbReference type="PANTHER" id="PTHR32305">
    <property type="match status" value="1"/>
</dbReference>
<feature type="region of interest" description="Disordered" evidence="1">
    <location>
        <begin position="951"/>
        <end position="976"/>
    </location>
</feature>
<evidence type="ECO:0000256" key="1">
    <source>
        <dbReference type="SAM" id="MobiDB-lite"/>
    </source>
</evidence>
<protein>
    <submittedName>
        <fullName evidence="3">RHS repeat-associated protein</fullName>
    </submittedName>
</protein>
<dbReference type="SUPFAM" id="SSF52058">
    <property type="entry name" value="L domain-like"/>
    <property type="match status" value="1"/>
</dbReference>
<name>A0AAE4BU74_9BACT</name>
<feature type="chain" id="PRO_5041933490" evidence="2">
    <location>
        <begin position="24"/>
        <end position="2896"/>
    </location>
</feature>
<evidence type="ECO:0000256" key="2">
    <source>
        <dbReference type="SAM" id="SignalP"/>
    </source>
</evidence>
<feature type="compositionally biased region" description="Polar residues" evidence="1">
    <location>
        <begin position="407"/>
        <end position="425"/>
    </location>
</feature>
<proteinExistence type="predicted"/>
<dbReference type="InterPro" id="IPR022385">
    <property type="entry name" value="Rhs_assc_core"/>
</dbReference>
<evidence type="ECO:0000313" key="3">
    <source>
        <dbReference type="EMBL" id="MDR6240478.1"/>
    </source>
</evidence>
<keyword evidence="2" id="KW-0732">Signal</keyword>
<evidence type="ECO:0000313" key="4">
    <source>
        <dbReference type="Proteomes" id="UP001185092"/>
    </source>
</evidence>
<dbReference type="InterPro" id="IPR050708">
    <property type="entry name" value="T6SS_VgrG/RHS"/>
</dbReference>
<comment type="caution">
    <text evidence="3">The sequence shown here is derived from an EMBL/GenBank/DDBJ whole genome shotgun (WGS) entry which is preliminary data.</text>
</comment>
<dbReference type="InterPro" id="IPR032675">
    <property type="entry name" value="LRR_dom_sf"/>
</dbReference>
<accession>A0AAE4BU74</accession>
<keyword evidence="4" id="KW-1185">Reference proteome</keyword>
<dbReference type="RefSeq" id="WP_309940434.1">
    <property type="nucleotide sequence ID" value="NZ_AP025305.1"/>
</dbReference>
<feature type="compositionally biased region" description="Basic and acidic residues" evidence="1">
    <location>
        <begin position="395"/>
        <end position="406"/>
    </location>
</feature>